<gene>
    <name evidence="1" type="ORF">BDY19DRAFT_765822</name>
</gene>
<dbReference type="Proteomes" id="UP001055072">
    <property type="component" value="Unassembled WGS sequence"/>
</dbReference>
<comment type="caution">
    <text evidence="1">The sequence shown here is derived from an EMBL/GenBank/DDBJ whole genome shotgun (WGS) entry which is preliminary data.</text>
</comment>
<dbReference type="EMBL" id="MU274908">
    <property type="protein sequence ID" value="KAI0090318.1"/>
    <property type="molecule type" value="Genomic_DNA"/>
</dbReference>
<proteinExistence type="predicted"/>
<organism evidence="1 2">
    <name type="scientific">Irpex rosettiformis</name>
    <dbReference type="NCBI Taxonomy" id="378272"/>
    <lineage>
        <taxon>Eukaryota</taxon>
        <taxon>Fungi</taxon>
        <taxon>Dikarya</taxon>
        <taxon>Basidiomycota</taxon>
        <taxon>Agaricomycotina</taxon>
        <taxon>Agaricomycetes</taxon>
        <taxon>Polyporales</taxon>
        <taxon>Irpicaceae</taxon>
        <taxon>Irpex</taxon>
    </lineage>
</organism>
<protein>
    <submittedName>
        <fullName evidence="1">Uncharacterized protein</fullName>
    </submittedName>
</protein>
<evidence type="ECO:0000313" key="2">
    <source>
        <dbReference type="Proteomes" id="UP001055072"/>
    </source>
</evidence>
<keyword evidence="2" id="KW-1185">Reference proteome</keyword>
<evidence type="ECO:0000313" key="1">
    <source>
        <dbReference type="EMBL" id="KAI0090318.1"/>
    </source>
</evidence>
<sequence>MHSCLLVSEIFELIAHFSNEDGLTPSTVASLSRTCRSFHEIAEDVLWRRLNGLTALMHCFGHGVCGHSAGPYYFTKYPEGHDWQKFNRRARRVQSLALGQSFDAEAELQALQVLDLCRPDPKVAILPNLRELRWCDLRETSLRYVSLFVHPGLVNFNALVIGNPRVLSETIAFLSVAAPGLRSLRISPGAPEHEHPGIVGALGRMLTSSPCLAELSVRAPVCAATLPLLAHHPRLEVLSVRVASSLDSSVFRATADIPTFRSLRRLTALAESVDDVVPLLNMVESPNFSSLVVHLKIQPTTTSLHHLFRVISRHRSFQSLNILVTPSNKHRSLVTPLQTSQQYVLTPSSFRYLLGLSKLTHLIITQIPTLSDDQLVNNMASAWPCLERLSLGTAARLENPGLSLESIRGLVCACPRLGELGLAFNPSHKLEKKLAVTSSIRGNGYQQTSSAADRFGRIHRRPASALPPSRLQVFDIGCSSVGDVKKFAQFVVAVFPDARICDAHGPTSRLGPMRVIQGEVTKARSVPRWA</sequence>
<accession>A0ACB8U7M3</accession>
<name>A0ACB8U7M3_9APHY</name>
<reference evidence="1" key="1">
    <citation type="journal article" date="2021" name="Environ. Microbiol.">
        <title>Gene family expansions and transcriptome signatures uncover fungal adaptations to wood decay.</title>
        <authorList>
            <person name="Hage H."/>
            <person name="Miyauchi S."/>
            <person name="Viragh M."/>
            <person name="Drula E."/>
            <person name="Min B."/>
            <person name="Chaduli D."/>
            <person name="Navarro D."/>
            <person name="Favel A."/>
            <person name="Norest M."/>
            <person name="Lesage-Meessen L."/>
            <person name="Balint B."/>
            <person name="Merenyi Z."/>
            <person name="de Eugenio L."/>
            <person name="Morin E."/>
            <person name="Martinez A.T."/>
            <person name="Baldrian P."/>
            <person name="Stursova M."/>
            <person name="Martinez M.J."/>
            <person name="Novotny C."/>
            <person name="Magnuson J.K."/>
            <person name="Spatafora J.W."/>
            <person name="Maurice S."/>
            <person name="Pangilinan J."/>
            <person name="Andreopoulos W."/>
            <person name="LaButti K."/>
            <person name="Hundley H."/>
            <person name="Na H."/>
            <person name="Kuo A."/>
            <person name="Barry K."/>
            <person name="Lipzen A."/>
            <person name="Henrissat B."/>
            <person name="Riley R."/>
            <person name="Ahrendt S."/>
            <person name="Nagy L.G."/>
            <person name="Grigoriev I.V."/>
            <person name="Martin F."/>
            <person name="Rosso M.N."/>
        </authorList>
    </citation>
    <scope>NUCLEOTIDE SEQUENCE</scope>
    <source>
        <strain evidence="1">CBS 384.51</strain>
    </source>
</reference>